<accession>A0AAD6FN78</accession>
<reference evidence="1" key="1">
    <citation type="submission" date="2022-11" db="EMBL/GenBank/DDBJ databases">
        <title>Chromosome-level genome of Pogonophryne albipinna.</title>
        <authorList>
            <person name="Jo E."/>
        </authorList>
    </citation>
    <scope>NUCLEOTIDE SEQUENCE</scope>
    <source>
        <strain evidence="1">SGF0006</strain>
        <tissue evidence="1">Muscle</tissue>
    </source>
</reference>
<organism evidence="1 2">
    <name type="scientific">Pogonophryne albipinna</name>
    <dbReference type="NCBI Taxonomy" id="1090488"/>
    <lineage>
        <taxon>Eukaryota</taxon>
        <taxon>Metazoa</taxon>
        <taxon>Chordata</taxon>
        <taxon>Craniata</taxon>
        <taxon>Vertebrata</taxon>
        <taxon>Euteleostomi</taxon>
        <taxon>Actinopterygii</taxon>
        <taxon>Neopterygii</taxon>
        <taxon>Teleostei</taxon>
        <taxon>Neoteleostei</taxon>
        <taxon>Acanthomorphata</taxon>
        <taxon>Eupercaria</taxon>
        <taxon>Perciformes</taxon>
        <taxon>Notothenioidei</taxon>
        <taxon>Pogonophryne</taxon>
    </lineage>
</organism>
<evidence type="ECO:0000313" key="1">
    <source>
        <dbReference type="EMBL" id="KAJ4939314.1"/>
    </source>
</evidence>
<comment type="caution">
    <text evidence="1">The sequence shown here is derived from an EMBL/GenBank/DDBJ whole genome shotgun (WGS) entry which is preliminary data.</text>
</comment>
<protein>
    <submittedName>
        <fullName evidence="1">Uncharacterized protein</fullName>
    </submittedName>
</protein>
<gene>
    <name evidence="1" type="ORF">JOQ06_028764</name>
</gene>
<dbReference type="Proteomes" id="UP001219934">
    <property type="component" value="Unassembled WGS sequence"/>
</dbReference>
<proteinExistence type="predicted"/>
<dbReference type="AlphaFoldDB" id="A0AAD6FN78"/>
<keyword evidence="2" id="KW-1185">Reference proteome</keyword>
<evidence type="ECO:0000313" key="2">
    <source>
        <dbReference type="Proteomes" id="UP001219934"/>
    </source>
</evidence>
<dbReference type="EMBL" id="JAPTMU010000008">
    <property type="protein sequence ID" value="KAJ4939314.1"/>
    <property type="molecule type" value="Genomic_DNA"/>
</dbReference>
<sequence>MLLYGQGAPGASSPRLDLPFCLPPTLLTPHASASQGVGVQGSEVRAKTKAGLCCPESQSHTMTMSMSISVGWWSNPVQPGLIAYYAV</sequence>
<name>A0AAD6FN78_9TELE</name>